<reference evidence="1" key="1">
    <citation type="journal article" date="2015" name="Nature">
        <title>Complex archaea that bridge the gap between prokaryotes and eukaryotes.</title>
        <authorList>
            <person name="Spang A."/>
            <person name="Saw J.H."/>
            <person name="Jorgensen S.L."/>
            <person name="Zaremba-Niedzwiedzka K."/>
            <person name="Martijn J."/>
            <person name="Lind A.E."/>
            <person name="van Eijk R."/>
            <person name="Schleper C."/>
            <person name="Guy L."/>
            <person name="Ettema T.J."/>
        </authorList>
    </citation>
    <scope>NUCLEOTIDE SEQUENCE</scope>
</reference>
<proteinExistence type="predicted"/>
<dbReference type="EMBL" id="LAZR01036163">
    <property type="protein sequence ID" value="KKL25580.1"/>
    <property type="molecule type" value="Genomic_DNA"/>
</dbReference>
<comment type="caution">
    <text evidence="1">The sequence shown here is derived from an EMBL/GenBank/DDBJ whole genome shotgun (WGS) entry which is preliminary data.</text>
</comment>
<organism evidence="1">
    <name type="scientific">marine sediment metagenome</name>
    <dbReference type="NCBI Taxonomy" id="412755"/>
    <lineage>
        <taxon>unclassified sequences</taxon>
        <taxon>metagenomes</taxon>
        <taxon>ecological metagenomes</taxon>
    </lineage>
</organism>
<evidence type="ECO:0000313" key="1">
    <source>
        <dbReference type="EMBL" id="KKL25580.1"/>
    </source>
</evidence>
<name>A0A0F9BUH1_9ZZZZ</name>
<protein>
    <submittedName>
        <fullName evidence="1">Uncharacterized protein</fullName>
    </submittedName>
</protein>
<dbReference type="AlphaFoldDB" id="A0A0F9BUH1"/>
<sequence>MRHETDMYKSVEVDLTPDEWTSLCILLPKKIAGPSPKYQLDKGDLILMKSKLKNCPSPDAVRFGTSRETKGRFR</sequence>
<gene>
    <name evidence="1" type="ORF">LCGC14_2403890</name>
</gene>
<accession>A0A0F9BUH1</accession>